<dbReference type="GO" id="GO:0005829">
    <property type="term" value="C:cytosol"/>
    <property type="evidence" value="ECO:0007669"/>
    <property type="project" value="TreeGrafter"/>
</dbReference>
<keyword evidence="8 9" id="KW-0411">Iron-sulfur</keyword>
<dbReference type="OrthoDB" id="9801204at2"/>
<dbReference type="PANTHER" id="PTHR30573">
    <property type="entry name" value="QUINOLINATE SYNTHETASE A"/>
    <property type="match status" value="1"/>
</dbReference>
<dbReference type="NCBIfam" id="NF006879">
    <property type="entry name" value="PRK09375.1-4"/>
    <property type="match status" value="1"/>
</dbReference>
<evidence type="ECO:0000256" key="9">
    <source>
        <dbReference type="HAMAP-Rule" id="MF_00568"/>
    </source>
</evidence>
<dbReference type="STRING" id="1192868.GCA_000304395_04237"/>
<reference evidence="10 11" key="1">
    <citation type="submission" date="2018-05" db="EMBL/GenBank/DDBJ databases">
        <title>Genomic Encyclopedia of Type Strains, Phase IV (KMG-IV): sequencing the most valuable type-strain genomes for metagenomic binning, comparative biology and taxonomic classification.</title>
        <authorList>
            <person name="Goeker M."/>
        </authorList>
    </citation>
    <scope>NUCLEOTIDE SEQUENCE [LARGE SCALE GENOMIC DNA]</scope>
    <source>
        <strain evidence="10 11">DSM 6986</strain>
    </source>
</reference>
<feature type="binding site" evidence="9">
    <location>
        <position position="239"/>
    </location>
    <ligand>
        <name>iminosuccinate</name>
        <dbReference type="ChEBI" id="CHEBI:77875"/>
    </ligand>
</feature>
<dbReference type="GO" id="GO:0046872">
    <property type="term" value="F:metal ion binding"/>
    <property type="evidence" value="ECO:0007669"/>
    <property type="project" value="UniProtKB-KW"/>
</dbReference>
<feature type="binding site" evidence="9">
    <location>
        <position position="66"/>
    </location>
    <ligand>
        <name>iminosuccinate</name>
        <dbReference type="ChEBI" id="CHEBI:77875"/>
    </ligand>
</feature>
<dbReference type="RefSeq" id="WP_109611300.1">
    <property type="nucleotide sequence ID" value="NZ_QGGG01000001.1"/>
</dbReference>
<feature type="binding site" evidence="9">
    <location>
        <begin position="137"/>
        <end position="139"/>
    </location>
    <ligand>
        <name>iminosuccinate</name>
        <dbReference type="ChEBI" id="CHEBI:77875"/>
    </ligand>
</feature>
<dbReference type="NCBIfam" id="NF006878">
    <property type="entry name" value="PRK09375.1-2"/>
    <property type="match status" value="1"/>
</dbReference>
<evidence type="ECO:0000256" key="3">
    <source>
        <dbReference type="ARBA" id="ARBA00022485"/>
    </source>
</evidence>
<evidence type="ECO:0000313" key="11">
    <source>
        <dbReference type="Proteomes" id="UP000245396"/>
    </source>
</evidence>
<dbReference type="InterPro" id="IPR036094">
    <property type="entry name" value="NadA_sf"/>
</dbReference>
<evidence type="ECO:0000256" key="5">
    <source>
        <dbReference type="ARBA" id="ARBA00022679"/>
    </source>
</evidence>
<evidence type="ECO:0000256" key="8">
    <source>
        <dbReference type="ARBA" id="ARBA00023014"/>
    </source>
</evidence>
<keyword evidence="7 9" id="KW-0408">Iron</keyword>
<dbReference type="NCBIfam" id="TIGR00550">
    <property type="entry name" value="nadA"/>
    <property type="match status" value="1"/>
</dbReference>
<comment type="caution">
    <text evidence="10">The sequence shown here is derived from an EMBL/GenBank/DDBJ whole genome shotgun (WGS) entry which is preliminary data.</text>
</comment>
<dbReference type="SUPFAM" id="SSF142754">
    <property type="entry name" value="NadA-like"/>
    <property type="match status" value="1"/>
</dbReference>
<dbReference type="EC" id="2.5.1.72" evidence="2 9"/>
<feature type="binding site" evidence="9">
    <location>
        <position position="196"/>
    </location>
    <ligand>
        <name>[4Fe-4S] cluster</name>
        <dbReference type="ChEBI" id="CHEBI:49883"/>
    </ligand>
</feature>
<feature type="binding site" evidence="9">
    <location>
        <position position="154"/>
    </location>
    <ligand>
        <name>iminosuccinate</name>
        <dbReference type="ChEBI" id="CHEBI:77875"/>
    </ligand>
</feature>
<keyword evidence="6 9" id="KW-0479">Metal-binding</keyword>
<keyword evidence="4 9" id="KW-0662">Pyridine nucleotide biosynthesis</keyword>
<dbReference type="InterPro" id="IPR003473">
    <property type="entry name" value="NadA"/>
</dbReference>
<evidence type="ECO:0000256" key="1">
    <source>
        <dbReference type="ARBA" id="ARBA00005065"/>
    </source>
</evidence>
<evidence type="ECO:0000256" key="6">
    <source>
        <dbReference type="ARBA" id="ARBA00022723"/>
    </source>
</evidence>
<evidence type="ECO:0000313" key="10">
    <source>
        <dbReference type="EMBL" id="PWJ86296.1"/>
    </source>
</evidence>
<dbReference type="InterPro" id="IPR023066">
    <property type="entry name" value="Quinolinate_synth_type2"/>
</dbReference>
<comment type="catalytic activity">
    <reaction evidence="9">
        <text>iminosuccinate + dihydroxyacetone phosphate = quinolinate + phosphate + 2 H2O + H(+)</text>
        <dbReference type="Rhea" id="RHEA:25888"/>
        <dbReference type="ChEBI" id="CHEBI:15377"/>
        <dbReference type="ChEBI" id="CHEBI:15378"/>
        <dbReference type="ChEBI" id="CHEBI:29959"/>
        <dbReference type="ChEBI" id="CHEBI:43474"/>
        <dbReference type="ChEBI" id="CHEBI:57642"/>
        <dbReference type="ChEBI" id="CHEBI:77875"/>
        <dbReference type="EC" id="2.5.1.72"/>
    </reaction>
</comment>
<dbReference type="AlphaFoldDB" id="A0A316CB38"/>
<dbReference type="GO" id="GO:0051539">
    <property type="term" value="F:4 iron, 4 sulfur cluster binding"/>
    <property type="evidence" value="ECO:0007669"/>
    <property type="project" value="UniProtKB-KW"/>
</dbReference>
<protein>
    <recommendedName>
        <fullName evidence="2 9">Quinolinate synthase</fullName>
        <ecNumber evidence="2 9">2.5.1.72</ecNumber>
    </recommendedName>
</protein>
<feature type="binding site" evidence="9">
    <location>
        <position position="282"/>
    </location>
    <ligand>
        <name>[4Fe-4S] cluster</name>
        <dbReference type="ChEBI" id="CHEBI:49883"/>
    </ligand>
</feature>
<comment type="function">
    <text evidence="9">Catalyzes the condensation of iminoaspartate with dihydroxyacetone phosphate to form quinolinate.</text>
</comment>
<gene>
    <name evidence="9" type="primary">nadA</name>
    <name evidence="10" type="ORF">C7441_101176</name>
</gene>
<accession>A0A316CB38</accession>
<sequence length="324" mass="35417">MSILQPSAASLYDRVQRVIPPIEWPAFSDDIDAILALKRERNAVILAHNYQTPEIFHCVADIVGDSLALARKATDVDADIIVLAGVHFMAETAKLLNPGKTVLLPHTDAGCSLADSITAEDVRLMRKRYPGVPVVTYVNTSAAVKAESDICCTSGNALAVVESLGVPRVIMLPDEYLARNIAAQTKVEIIAWKGHCEVHERFTPADIRELREAHPGVTVLAHPECPPEVVAEADFAGSTAAMSDYVGQHKPARVVLMTECSMSDNVAIDHPDVEFVRPCNLCPHMKRITLSNIRTALEENRHIVTIDPQVAERARNAVERMIAI</sequence>
<organism evidence="10 11">
    <name type="scientific">Pseudaminobacter salicylatoxidans</name>
    <dbReference type="NCBI Taxonomy" id="93369"/>
    <lineage>
        <taxon>Bacteria</taxon>
        <taxon>Pseudomonadati</taxon>
        <taxon>Pseudomonadota</taxon>
        <taxon>Alphaproteobacteria</taxon>
        <taxon>Hyphomicrobiales</taxon>
        <taxon>Phyllobacteriaceae</taxon>
        <taxon>Pseudaminobacter</taxon>
    </lineage>
</organism>
<keyword evidence="3 9" id="KW-0004">4Fe-4S</keyword>
<dbReference type="Proteomes" id="UP000245396">
    <property type="component" value="Unassembled WGS sequence"/>
</dbReference>
<dbReference type="HAMAP" id="MF_00568">
    <property type="entry name" value="NadA_type2"/>
    <property type="match status" value="1"/>
</dbReference>
<proteinExistence type="inferred from homology"/>
<dbReference type="EMBL" id="QGGG01000001">
    <property type="protein sequence ID" value="PWJ86296.1"/>
    <property type="molecule type" value="Genomic_DNA"/>
</dbReference>
<dbReference type="PANTHER" id="PTHR30573:SF0">
    <property type="entry name" value="QUINOLINATE SYNTHASE, CHLOROPLASTIC"/>
    <property type="match status" value="1"/>
</dbReference>
<dbReference type="GO" id="GO:0008987">
    <property type="term" value="F:quinolinate synthetase A activity"/>
    <property type="evidence" value="ECO:0007669"/>
    <property type="project" value="UniProtKB-UniRule"/>
</dbReference>
<feature type="binding site" evidence="9">
    <location>
        <position position="48"/>
    </location>
    <ligand>
        <name>iminosuccinate</name>
        <dbReference type="ChEBI" id="CHEBI:77875"/>
    </ligand>
</feature>
<keyword evidence="11" id="KW-1185">Reference proteome</keyword>
<dbReference type="UniPathway" id="UPA00253">
    <property type="reaction ID" value="UER00327"/>
</dbReference>
<comment type="subcellular location">
    <subcellularLocation>
        <location evidence="9">Cytoplasm</location>
    </subcellularLocation>
</comment>
<evidence type="ECO:0000256" key="7">
    <source>
        <dbReference type="ARBA" id="ARBA00023004"/>
    </source>
</evidence>
<keyword evidence="5 9" id="KW-0808">Transferase</keyword>
<dbReference type="Pfam" id="PF02445">
    <property type="entry name" value="NadA"/>
    <property type="match status" value="1"/>
</dbReference>
<feature type="binding site" evidence="9">
    <location>
        <position position="111"/>
    </location>
    <ligand>
        <name>[4Fe-4S] cluster</name>
        <dbReference type="ChEBI" id="CHEBI:49883"/>
    </ligand>
</feature>
<keyword evidence="9" id="KW-0963">Cytoplasm</keyword>
<evidence type="ECO:0000256" key="4">
    <source>
        <dbReference type="ARBA" id="ARBA00022642"/>
    </source>
</evidence>
<dbReference type="GO" id="GO:0034628">
    <property type="term" value="P:'de novo' NAD+ biosynthetic process from L-aspartate"/>
    <property type="evidence" value="ECO:0007669"/>
    <property type="project" value="TreeGrafter"/>
</dbReference>
<comment type="similarity">
    <text evidence="9">Belongs to the quinolinate synthase family. Type 2 subfamily.</text>
</comment>
<comment type="cofactor">
    <cofactor evidence="9">
        <name>[4Fe-4S] cluster</name>
        <dbReference type="ChEBI" id="CHEBI:49883"/>
    </cofactor>
    <text evidence="9">Binds 1 [4Fe-4S] cluster per subunit.</text>
</comment>
<evidence type="ECO:0000256" key="2">
    <source>
        <dbReference type="ARBA" id="ARBA00012669"/>
    </source>
</evidence>
<comment type="pathway">
    <text evidence="1 9">Cofactor biosynthesis; NAD(+) biosynthesis; quinolinate from iminoaspartate: step 1/1.</text>
</comment>
<name>A0A316CB38_PSESE</name>
<feature type="binding site" evidence="9">
    <location>
        <begin position="222"/>
        <end position="224"/>
    </location>
    <ligand>
        <name>iminosuccinate</name>
        <dbReference type="ChEBI" id="CHEBI:77875"/>
    </ligand>
</feature>
<dbReference type="Gene3D" id="3.40.50.10800">
    <property type="entry name" value="NadA-like"/>
    <property type="match status" value="3"/>
</dbReference>